<accession>A0ABW1E3E0</accession>
<feature type="compositionally biased region" description="Low complexity" evidence="1">
    <location>
        <begin position="211"/>
        <end position="233"/>
    </location>
</feature>
<comment type="caution">
    <text evidence="3">The sequence shown here is derived from an EMBL/GenBank/DDBJ whole genome shotgun (WGS) entry which is preliminary data.</text>
</comment>
<feature type="region of interest" description="Disordered" evidence="1">
    <location>
        <begin position="262"/>
        <end position="308"/>
    </location>
</feature>
<evidence type="ECO:0000313" key="3">
    <source>
        <dbReference type="EMBL" id="MFC5854781.1"/>
    </source>
</evidence>
<gene>
    <name evidence="3" type="ORF">ACFPZI_24240</name>
</gene>
<organism evidence="3 4">
    <name type="scientific">Streptomyces chlorus</name>
    <dbReference type="NCBI Taxonomy" id="887452"/>
    <lineage>
        <taxon>Bacteria</taxon>
        <taxon>Bacillati</taxon>
        <taxon>Actinomycetota</taxon>
        <taxon>Actinomycetes</taxon>
        <taxon>Kitasatosporales</taxon>
        <taxon>Streptomycetaceae</taxon>
        <taxon>Streptomyces</taxon>
    </lineage>
</organism>
<evidence type="ECO:0000256" key="1">
    <source>
        <dbReference type="SAM" id="MobiDB-lite"/>
    </source>
</evidence>
<dbReference type="InterPro" id="IPR024079">
    <property type="entry name" value="MetalloPept_cat_dom_sf"/>
</dbReference>
<dbReference type="Pfam" id="PF11350">
    <property type="entry name" value="DUF3152"/>
    <property type="match status" value="1"/>
</dbReference>
<feature type="region of interest" description="Disordered" evidence="1">
    <location>
        <begin position="1"/>
        <end position="233"/>
    </location>
</feature>
<feature type="compositionally biased region" description="Low complexity" evidence="1">
    <location>
        <begin position="144"/>
        <end position="168"/>
    </location>
</feature>
<dbReference type="Gene3D" id="3.40.390.10">
    <property type="entry name" value="Collagenase (Catalytic Domain)"/>
    <property type="match status" value="1"/>
</dbReference>
<dbReference type="EMBL" id="JBHSOA010000053">
    <property type="protein sequence ID" value="MFC5854781.1"/>
    <property type="molecule type" value="Genomic_DNA"/>
</dbReference>
<dbReference type="InterPro" id="IPR022603">
    <property type="entry name" value="DUF3152"/>
</dbReference>
<evidence type="ECO:0000259" key="2">
    <source>
        <dbReference type="Pfam" id="PF11350"/>
    </source>
</evidence>
<dbReference type="RefSeq" id="WP_381366643.1">
    <property type="nucleotide sequence ID" value="NZ_JBHSOA010000053.1"/>
</dbReference>
<name>A0ABW1E3E0_9ACTN</name>
<evidence type="ECO:0000313" key="4">
    <source>
        <dbReference type="Proteomes" id="UP001596180"/>
    </source>
</evidence>
<reference evidence="4" key="1">
    <citation type="journal article" date="2019" name="Int. J. Syst. Evol. Microbiol.">
        <title>The Global Catalogue of Microorganisms (GCM) 10K type strain sequencing project: providing services to taxonomists for standard genome sequencing and annotation.</title>
        <authorList>
            <consortium name="The Broad Institute Genomics Platform"/>
            <consortium name="The Broad Institute Genome Sequencing Center for Infectious Disease"/>
            <person name="Wu L."/>
            <person name="Ma J."/>
        </authorList>
    </citation>
    <scope>NUCLEOTIDE SEQUENCE [LARGE SCALE GENOMIC DNA]</scope>
    <source>
        <strain evidence="4">JCM 10411</strain>
    </source>
</reference>
<proteinExistence type="predicted"/>
<feature type="compositionally biased region" description="Gly residues" evidence="1">
    <location>
        <begin position="117"/>
        <end position="133"/>
    </location>
</feature>
<dbReference type="SUPFAM" id="SSF55486">
    <property type="entry name" value="Metalloproteases ('zincins'), catalytic domain"/>
    <property type="match status" value="1"/>
</dbReference>
<protein>
    <submittedName>
        <fullName evidence="3">DUF3152 domain-containing protein</fullName>
    </submittedName>
</protein>
<sequence>MGRHSRRGPAPKGDARPARDTTPPEQGATSGGTGAYSPYGSAGQGAPGQGPLTGPRAPAHGVPRLPDGWLPDGTPAHGVPRLSDGTPAHGLPRVPDGTPVHGVPPARGGGHPEQREPGGGWGEWGGPDAGAGYTGPVSRAVPLPRQRQAPPEGPRGPQGRRGPQGPRQDYLDAFVEGDEVFTPRRPAARLPSATHPAHPYDAVTDWNTASAARPPAGTDGAAPPTGAPAQTKGAKGRAFTGIAAAAVTTVLAVVVAGQVADGGDGSDGSDDLQAQSAPEQAARDVHDPGANGGAGDEQNTSPGASRAAGPLTYAQKMDKKYPLGATAEGSGKFDAIPGIAAAPGTGQKITYRVDVERGLGLDGALFAEAVHKTLNDNRSWAHNGARTFERIHSGTPDFVITLASPGTTADWCAKSGLDTTVDNVSCDSAATDRVMINAFRWAQGAKTYGEEMFTYRQMLINHEIGHRLGYNHLTCDKDGDLAPVMQQQTKFLDHDGISCLPNAWPYPKS</sequence>
<keyword evidence="4" id="KW-1185">Reference proteome</keyword>
<feature type="domain" description="DUF3152" evidence="2">
    <location>
        <begin position="325"/>
        <end position="507"/>
    </location>
</feature>
<dbReference type="Proteomes" id="UP001596180">
    <property type="component" value="Unassembled WGS sequence"/>
</dbReference>